<dbReference type="AlphaFoldDB" id="A0AAQ3MGS6"/>
<organism evidence="1 2">
    <name type="scientific">Vigna mungo</name>
    <name type="common">Black gram</name>
    <name type="synonym">Phaseolus mungo</name>
    <dbReference type="NCBI Taxonomy" id="3915"/>
    <lineage>
        <taxon>Eukaryota</taxon>
        <taxon>Viridiplantae</taxon>
        <taxon>Streptophyta</taxon>
        <taxon>Embryophyta</taxon>
        <taxon>Tracheophyta</taxon>
        <taxon>Spermatophyta</taxon>
        <taxon>Magnoliopsida</taxon>
        <taxon>eudicotyledons</taxon>
        <taxon>Gunneridae</taxon>
        <taxon>Pentapetalae</taxon>
        <taxon>rosids</taxon>
        <taxon>fabids</taxon>
        <taxon>Fabales</taxon>
        <taxon>Fabaceae</taxon>
        <taxon>Papilionoideae</taxon>
        <taxon>50 kb inversion clade</taxon>
        <taxon>NPAAA clade</taxon>
        <taxon>indigoferoid/millettioid clade</taxon>
        <taxon>Phaseoleae</taxon>
        <taxon>Vigna</taxon>
    </lineage>
</organism>
<dbReference type="Proteomes" id="UP001374535">
    <property type="component" value="Chromosome 11"/>
</dbReference>
<name>A0AAQ3MGS6_VIGMU</name>
<evidence type="ECO:0000313" key="1">
    <source>
        <dbReference type="EMBL" id="WVY90651.1"/>
    </source>
</evidence>
<protein>
    <submittedName>
        <fullName evidence="1">Uncharacterized protein</fullName>
    </submittedName>
</protein>
<dbReference type="EMBL" id="CP144690">
    <property type="protein sequence ID" value="WVY90651.1"/>
    <property type="molecule type" value="Genomic_DNA"/>
</dbReference>
<reference evidence="1 2" key="1">
    <citation type="journal article" date="2023" name="Life. Sci Alliance">
        <title>Evolutionary insights into 3D genome organization and epigenetic landscape of Vigna mungo.</title>
        <authorList>
            <person name="Junaid A."/>
            <person name="Singh B."/>
            <person name="Bhatia S."/>
        </authorList>
    </citation>
    <scope>NUCLEOTIDE SEQUENCE [LARGE SCALE GENOMIC DNA]</scope>
    <source>
        <strain evidence="1">Urdbean</strain>
    </source>
</reference>
<proteinExistence type="predicted"/>
<keyword evidence="2" id="KW-1185">Reference proteome</keyword>
<evidence type="ECO:0000313" key="2">
    <source>
        <dbReference type="Proteomes" id="UP001374535"/>
    </source>
</evidence>
<gene>
    <name evidence="1" type="ORF">V8G54_036165</name>
</gene>
<sequence length="234" mass="26082">MAKKCLPLLLTAIYTDMKREGDISTEDKNCDGDIVGIAVQEVAKAFVSRGDSRVGYEVYVTTVKKGEDNGKKAEYGGNRVTIMARNKVEDARLQFNIQRKQLAQHDDDEEIGWSDQQVLSFLASRMNKSGQGEGLASASMGILEKKQLSKESTILSYRPPPKPPDLNWRMSHGNKHYCTNLEDKVVLQQGVMIGYNMTRFGFCLASVTTLDCTYTPMELYVKIGVEESPPLDKG</sequence>
<accession>A0AAQ3MGS6</accession>